<name>A0A0P6XRQ0_9CHLR</name>
<protein>
    <submittedName>
        <fullName evidence="2">Uncharacterized protein</fullName>
    </submittedName>
</protein>
<keyword evidence="1" id="KW-0472">Membrane</keyword>
<accession>A0A0P6XRQ0</accession>
<keyword evidence="3" id="KW-1185">Reference proteome</keyword>
<reference evidence="2 3" key="1">
    <citation type="submission" date="2015-07" db="EMBL/GenBank/DDBJ databases">
        <title>Whole genome sequence of Herpetosiphon geysericola DSM 7119.</title>
        <authorList>
            <person name="Hemp J."/>
            <person name="Ward L.M."/>
            <person name="Pace L.A."/>
            <person name="Fischer W.W."/>
        </authorList>
    </citation>
    <scope>NUCLEOTIDE SEQUENCE [LARGE SCALE GENOMIC DNA]</scope>
    <source>
        <strain evidence="2 3">DSM 7119</strain>
    </source>
</reference>
<evidence type="ECO:0000256" key="1">
    <source>
        <dbReference type="SAM" id="Phobius"/>
    </source>
</evidence>
<gene>
    <name evidence="2" type="ORF">SE18_16555</name>
</gene>
<evidence type="ECO:0000313" key="2">
    <source>
        <dbReference type="EMBL" id="KPL85289.1"/>
    </source>
</evidence>
<sequence>MAEAKKLSAMLALFLFEQHDSVLRRAELAQVLEQADHMRQALRLQGYTALGPALQTWNPAAQRMLYQPIAHVFDPKLSAEYSVQQIEARLVAEIWLTLDAQQRYNLAGIYDQLSEQGLEPLSAPLIPVLPLVGVEPRVQAYIPVVPLGARALWPRHSWWVRKLGWQRPVPELGQQLTWRDQWQHTWPPFLRLQLAAIISILLLSMPWALVQWWLGAEPQVLFLQSVAIFTALRWFGIIGSMLLGVVIWRQRRSAIQAWNRFWATTPTPPLLIIELESEKQREQ</sequence>
<organism evidence="2 3">
    <name type="scientific">Herpetosiphon geysericola</name>
    <dbReference type="NCBI Taxonomy" id="70996"/>
    <lineage>
        <taxon>Bacteria</taxon>
        <taxon>Bacillati</taxon>
        <taxon>Chloroflexota</taxon>
        <taxon>Chloroflexia</taxon>
        <taxon>Herpetosiphonales</taxon>
        <taxon>Herpetosiphonaceae</taxon>
        <taxon>Herpetosiphon</taxon>
    </lineage>
</organism>
<keyword evidence="1" id="KW-0812">Transmembrane</keyword>
<evidence type="ECO:0000313" key="3">
    <source>
        <dbReference type="Proteomes" id="UP000050277"/>
    </source>
</evidence>
<dbReference type="Proteomes" id="UP000050277">
    <property type="component" value="Unassembled WGS sequence"/>
</dbReference>
<dbReference type="AlphaFoldDB" id="A0A0P6XRQ0"/>
<feature type="transmembrane region" description="Helical" evidence="1">
    <location>
        <begin position="194"/>
        <end position="214"/>
    </location>
</feature>
<dbReference type="EMBL" id="LGKP01000025">
    <property type="protein sequence ID" value="KPL85289.1"/>
    <property type="molecule type" value="Genomic_DNA"/>
</dbReference>
<proteinExistence type="predicted"/>
<keyword evidence="1" id="KW-1133">Transmembrane helix</keyword>
<dbReference type="STRING" id="70996.SE18_16555"/>
<comment type="caution">
    <text evidence="2">The sequence shown here is derived from an EMBL/GenBank/DDBJ whole genome shotgun (WGS) entry which is preliminary data.</text>
</comment>
<feature type="transmembrane region" description="Helical" evidence="1">
    <location>
        <begin position="226"/>
        <end position="248"/>
    </location>
</feature>